<sequence>MKKCWDSNPSNRPNIIEIHELIFSFYKLYQDDFIIDEKDKDMQFKKAEEYRKANLSSIKNYQTAIHPQAIYTSRLINPITKDLPENDDDYNSQCLDHAI</sequence>
<proteinExistence type="predicted"/>
<evidence type="ECO:0000313" key="1">
    <source>
        <dbReference type="EMBL" id="CAB5361805.1"/>
    </source>
</evidence>
<accession>A0A916E5C9</accession>
<protein>
    <recommendedName>
        <fullName evidence="3">Serine-threonine/tyrosine-protein kinase catalytic domain-containing protein</fullName>
    </recommendedName>
</protein>
<gene>
    <name evidence="1" type="ORF">CHRIB12_LOCUS8861</name>
</gene>
<dbReference type="EMBL" id="CAGKOT010000016">
    <property type="protein sequence ID" value="CAB5361805.1"/>
    <property type="molecule type" value="Genomic_DNA"/>
</dbReference>
<evidence type="ECO:0000313" key="2">
    <source>
        <dbReference type="Proteomes" id="UP000684084"/>
    </source>
</evidence>
<evidence type="ECO:0008006" key="3">
    <source>
        <dbReference type="Google" id="ProtNLM"/>
    </source>
</evidence>
<dbReference type="AlphaFoldDB" id="A0A916E5C9"/>
<dbReference type="OrthoDB" id="2387781at2759"/>
<organism evidence="1 2">
    <name type="scientific">Rhizophagus irregularis</name>
    <dbReference type="NCBI Taxonomy" id="588596"/>
    <lineage>
        <taxon>Eukaryota</taxon>
        <taxon>Fungi</taxon>
        <taxon>Fungi incertae sedis</taxon>
        <taxon>Mucoromycota</taxon>
        <taxon>Glomeromycotina</taxon>
        <taxon>Glomeromycetes</taxon>
        <taxon>Glomerales</taxon>
        <taxon>Glomeraceae</taxon>
        <taxon>Rhizophagus</taxon>
    </lineage>
</organism>
<dbReference type="Proteomes" id="UP000684084">
    <property type="component" value="Unassembled WGS sequence"/>
</dbReference>
<reference evidence="1" key="1">
    <citation type="submission" date="2020-05" db="EMBL/GenBank/DDBJ databases">
        <authorList>
            <person name="Rincon C."/>
            <person name="Sanders R I."/>
            <person name="Robbins C."/>
            <person name="Chaturvedi A."/>
        </authorList>
    </citation>
    <scope>NUCLEOTIDE SEQUENCE</scope>
    <source>
        <strain evidence="1">CHB12</strain>
    </source>
</reference>
<comment type="caution">
    <text evidence="1">The sequence shown here is derived from an EMBL/GenBank/DDBJ whole genome shotgun (WGS) entry which is preliminary data.</text>
</comment>
<name>A0A916E5C9_9GLOM</name>